<evidence type="ECO:0000313" key="4">
    <source>
        <dbReference type="EMBL" id="MCQ4041429.1"/>
    </source>
</evidence>
<comment type="similarity">
    <text evidence="1">Belongs to the serpin family.</text>
</comment>
<dbReference type="PANTHER" id="PTHR11461:SF211">
    <property type="entry name" value="GH10112P-RELATED"/>
    <property type="match status" value="1"/>
</dbReference>
<reference evidence="4 5" key="1">
    <citation type="submission" date="2022-06" db="EMBL/GenBank/DDBJ databases">
        <title>Draft genome sequence of type strain Streptomyces rubrisoli DSM 42083.</title>
        <authorList>
            <person name="Duangmal K."/>
            <person name="Klaysubun C."/>
        </authorList>
    </citation>
    <scope>NUCLEOTIDE SEQUENCE [LARGE SCALE GENOMIC DNA]</scope>
    <source>
        <strain evidence="4 5">DSM 42083</strain>
    </source>
</reference>
<accession>A0ABT1P7T6</accession>
<dbReference type="SUPFAM" id="SSF56574">
    <property type="entry name" value="Serpins"/>
    <property type="match status" value="1"/>
</dbReference>
<feature type="chain" id="PRO_5046663064" evidence="2">
    <location>
        <begin position="31"/>
        <end position="431"/>
    </location>
</feature>
<evidence type="ECO:0000256" key="2">
    <source>
        <dbReference type="SAM" id="SignalP"/>
    </source>
</evidence>
<dbReference type="PANTHER" id="PTHR11461">
    <property type="entry name" value="SERINE PROTEASE INHIBITOR, SERPIN"/>
    <property type="match status" value="1"/>
</dbReference>
<comment type="caution">
    <text evidence="4">The sequence shown here is derived from an EMBL/GenBank/DDBJ whole genome shotgun (WGS) entry which is preliminary data.</text>
</comment>
<organism evidence="4 5">
    <name type="scientific">Streptantibioticus rubrisoli</name>
    <dbReference type="NCBI Taxonomy" id="1387313"/>
    <lineage>
        <taxon>Bacteria</taxon>
        <taxon>Bacillati</taxon>
        <taxon>Actinomycetota</taxon>
        <taxon>Actinomycetes</taxon>
        <taxon>Kitasatosporales</taxon>
        <taxon>Streptomycetaceae</taxon>
        <taxon>Streptantibioticus</taxon>
    </lineage>
</organism>
<dbReference type="PROSITE" id="PS51257">
    <property type="entry name" value="PROKAR_LIPOPROTEIN"/>
    <property type="match status" value="1"/>
</dbReference>
<dbReference type="InterPro" id="IPR000215">
    <property type="entry name" value="Serpin_fam"/>
</dbReference>
<feature type="signal peptide" evidence="2">
    <location>
        <begin position="1"/>
        <end position="30"/>
    </location>
</feature>
<protein>
    <submittedName>
        <fullName evidence="4">Serpin family protein</fullName>
    </submittedName>
</protein>
<dbReference type="SMART" id="SM00093">
    <property type="entry name" value="SERPIN"/>
    <property type="match status" value="1"/>
</dbReference>
<dbReference type="CDD" id="cd19590">
    <property type="entry name" value="serpin_thermopin-like"/>
    <property type="match status" value="1"/>
</dbReference>
<gene>
    <name evidence="4" type="ORF">NON19_05150</name>
</gene>
<name>A0ABT1P7T6_9ACTN</name>
<dbReference type="InterPro" id="IPR036186">
    <property type="entry name" value="Serpin_sf"/>
</dbReference>
<dbReference type="RefSeq" id="WP_255925417.1">
    <property type="nucleotide sequence ID" value="NZ_JANFNH010000003.1"/>
</dbReference>
<dbReference type="InterPro" id="IPR023796">
    <property type="entry name" value="Serpin_dom"/>
</dbReference>
<feature type="domain" description="Serpin" evidence="3">
    <location>
        <begin position="66"/>
        <end position="429"/>
    </location>
</feature>
<evidence type="ECO:0000259" key="3">
    <source>
        <dbReference type="SMART" id="SM00093"/>
    </source>
</evidence>
<dbReference type="Gene3D" id="3.30.497.10">
    <property type="entry name" value="Antithrombin, subunit I, domain 2"/>
    <property type="match status" value="1"/>
</dbReference>
<keyword evidence="5" id="KW-1185">Reference proteome</keyword>
<sequence length="431" mass="44999">MNKVSTRGGRALYGCVAAVTALLTAVGCAAQDTDPTLVRVAAPASRPVVPDADRQAAATGTTALGVDLYHSLAGGSAAGNLVISPSSMANALGMLLPGARGRTATEISSVLHSALPPDRFAAALGALGRDEQARADADRTHLREGDAVWTQKGFGLRRSYLEKLAASFGTGVHAVDFRSDPEGSRRAVNDLVRRQTDGEIKDLFPSDAITPDTRLLLTDTVTFKAKWQHAFDPGATVDGPFHRLDGSTTTTRMMSHQGSYGYAQGPGWQAAELRYAGGHLAMDVLLPASDGFPRFAKSLTAARLSQLLGNLRDTELDLALPRFTFDSQESLNQTLAQLGMATAFGAGADFGGIPADAGQGLAVRSVVQKAHIAVDEDGTTAAAGSGIAMGATAAAPSRSTAFHADRAFLFLIRDLRSGQILFLGQVTDPAR</sequence>
<dbReference type="Pfam" id="PF00079">
    <property type="entry name" value="Serpin"/>
    <property type="match status" value="1"/>
</dbReference>
<dbReference type="InterPro" id="IPR042185">
    <property type="entry name" value="Serpin_sf_2"/>
</dbReference>
<dbReference type="EMBL" id="JANFNH010000003">
    <property type="protein sequence ID" value="MCQ4041429.1"/>
    <property type="molecule type" value="Genomic_DNA"/>
</dbReference>
<dbReference type="Gene3D" id="2.30.39.10">
    <property type="entry name" value="Alpha-1-antitrypsin, domain 1"/>
    <property type="match status" value="1"/>
</dbReference>
<evidence type="ECO:0000313" key="5">
    <source>
        <dbReference type="Proteomes" id="UP001206206"/>
    </source>
</evidence>
<dbReference type="InterPro" id="IPR042178">
    <property type="entry name" value="Serpin_sf_1"/>
</dbReference>
<dbReference type="Proteomes" id="UP001206206">
    <property type="component" value="Unassembled WGS sequence"/>
</dbReference>
<proteinExistence type="inferred from homology"/>
<keyword evidence="2" id="KW-0732">Signal</keyword>
<evidence type="ECO:0000256" key="1">
    <source>
        <dbReference type="RuleBase" id="RU000411"/>
    </source>
</evidence>